<reference evidence="2" key="1">
    <citation type="submission" date="2024-06" db="EMBL/GenBank/DDBJ databases">
        <title>Caulobacter inopinatus, sp. nov.</title>
        <authorList>
            <person name="Donachie S.P."/>
        </authorList>
    </citation>
    <scope>NUCLEOTIDE SEQUENCE</scope>
    <source>
        <strain evidence="2">73W</strain>
    </source>
</reference>
<feature type="signal peptide" evidence="1">
    <location>
        <begin position="1"/>
        <end position="21"/>
    </location>
</feature>
<organism evidence="2">
    <name type="scientific">Caulobacter sp. 73W</name>
    <dbReference type="NCBI Taxonomy" id="3161137"/>
    <lineage>
        <taxon>Bacteria</taxon>
        <taxon>Pseudomonadati</taxon>
        <taxon>Pseudomonadota</taxon>
        <taxon>Alphaproteobacteria</taxon>
        <taxon>Caulobacterales</taxon>
        <taxon>Caulobacteraceae</taxon>
        <taxon>Caulobacter</taxon>
    </lineage>
</organism>
<dbReference type="GO" id="GO:0006974">
    <property type="term" value="P:DNA damage response"/>
    <property type="evidence" value="ECO:0007669"/>
    <property type="project" value="TreeGrafter"/>
</dbReference>
<protein>
    <submittedName>
        <fullName evidence="2">SIMPL domain-containing protein</fullName>
    </submittedName>
</protein>
<dbReference type="Gene3D" id="3.30.110.170">
    <property type="entry name" value="Protein of unknown function (DUF541), domain 1"/>
    <property type="match status" value="1"/>
</dbReference>
<name>A0AB39KVP1_9CAUL</name>
<evidence type="ECO:0000256" key="1">
    <source>
        <dbReference type="SAM" id="SignalP"/>
    </source>
</evidence>
<keyword evidence="1" id="KW-0732">Signal</keyword>
<dbReference type="AlphaFoldDB" id="A0AB39KVP1"/>
<dbReference type="PANTHER" id="PTHR34387">
    <property type="entry name" value="SLR1258 PROTEIN"/>
    <property type="match status" value="1"/>
</dbReference>
<evidence type="ECO:0000313" key="2">
    <source>
        <dbReference type="EMBL" id="XDO97338.1"/>
    </source>
</evidence>
<dbReference type="EMBL" id="CP158375">
    <property type="protein sequence ID" value="XDO97338.1"/>
    <property type="molecule type" value="Genomic_DNA"/>
</dbReference>
<dbReference type="Pfam" id="PF04402">
    <property type="entry name" value="SIMPL"/>
    <property type="match status" value="1"/>
</dbReference>
<feature type="chain" id="PRO_5044262062" evidence="1">
    <location>
        <begin position="22"/>
        <end position="262"/>
    </location>
</feature>
<proteinExistence type="predicted"/>
<dbReference type="PANTHER" id="PTHR34387:SF2">
    <property type="entry name" value="SLR1258 PROTEIN"/>
    <property type="match status" value="1"/>
</dbReference>
<dbReference type="RefSeq" id="WP_369060492.1">
    <property type="nucleotide sequence ID" value="NZ_CP158375.1"/>
</dbReference>
<dbReference type="Gene3D" id="3.30.70.2970">
    <property type="entry name" value="Protein of unknown function (DUF541), domain 2"/>
    <property type="match status" value="1"/>
</dbReference>
<gene>
    <name evidence="2" type="ORF">ABOZ73_02665</name>
</gene>
<dbReference type="InterPro" id="IPR007497">
    <property type="entry name" value="SIMPL/DUF541"/>
</dbReference>
<sequence>MLARTTLAAALTLAFASAASAQMVPPPDRPMIIVTGMGKASKPAEFALLGFTVTGEGKTPAEALKAMNATREKIEANLRGQKELKVTELTADHLNVQDARGPACSGARPIVPPIMNTGDCAVIGAIASTTLQARLQPPTKLGDVASLVVQLGGKAPRPHGTGLLNRRALEAEATTAAVADARREAEVLAKAAAVKLGPILRIQDGDSRFDVRDLMVSGNRMDAPPPPMPIPPVMERVESPTALTIRDIEANARVTVIFSIEP</sequence>
<dbReference type="InterPro" id="IPR052022">
    <property type="entry name" value="26kDa_periplasmic_antigen"/>
</dbReference>
<accession>A0AB39KVP1</accession>